<evidence type="ECO:0000313" key="1">
    <source>
        <dbReference type="EMBL" id="KAL3504084.1"/>
    </source>
</evidence>
<name>A0ABD2YD72_9GENT</name>
<accession>A0ABD2YD72</accession>
<gene>
    <name evidence="1" type="ORF">ACH5RR_033925</name>
</gene>
<proteinExistence type="predicted"/>
<comment type="caution">
    <text evidence="1">The sequence shown here is derived from an EMBL/GenBank/DDBJ whole genome shotgun (WGS) entry which is preliminary data.</text>
</comment>
<protein>
    <submittedName>
        <fullName evidence="1">Uncharacterized protein</fullName>
    </submittedName>
</protein>
<evidence type="ECO:0000313" key="2">
    <source>
        <dbReference type="Proteomes" id="UP001630127"/>
    </source>
</evidence>
<sequence>MVESTLMDTGYVMLGDISMVGHVEERTKFMGERDKLLTGSKEDDGNCSDGKTIVVDGCTLYKSGKEGMTMEGMGGEVWRIVVGIEGKALEKRKGVIESLEQILEPKIEAMAEALEKKPIDN</sequence>
<reference evidence="1 2" key="1">
    <citation type="submission" date="2024-11" db="EMBL/GenBank/DDBJ databases">
        <title>A near-complete genome assembly of Cinchona calisaya.</title>
        <authorList>
            <person name="Lian D.C."/>
            <person name="Zhao X.W."/>
            <person name="Wei L."/>
        </authorList>
    </citation>
    <scope>NUCLEOTIDE SEQUENCE [LARGE SCALE GENOMIC DNA]</scope>
    <source>
        <tissue evidence="1">Nenye</tissue>
    </source>
</reference>
<keyword evidence="2" id="KW-1185">Reference proteome</keyword>
<organism evidence="1 2">
    <name type="scientific">Cinchona calisaya</name>
    <dbReference type="NCBI Taxonomy" id="153742"/>
    <lineage>
        <taxon>Eukaryota</taxon>
        <taxon>Viridiplantae</taxon>
        <taxon>Streptophyta</taxon>
        <taxon>Embryophyta</taxon>
        <taxon>Tracheophyta</taxon>
        <taxon>Spermatophyta</taxon>
        <taxon>Magnoliopsida</taxon>
        <taxon>eudicotyledons</taxon>
        <taxon>Gunneridae</taxon>
        <taxon>Pentapetalae</taxon>
        <taxon>asterids</taxon>
        <taxon>lamiids</taxon>
        <taxon>Gentianales</taxon>
        <taxon>Rubiaceae</taxon>
        <taxon>Cinchonoideae</taxon>
        <taxon>Cinchoneae</taxon>
        <taxon>Cinchona</taxon>
    </lineage>
</organism>
<dbReference type="AlphaFoldDB" id="A0ABD2YD72"/>
<dbReference type="EMBL" id="JBJUIK010000014">
    <property type="protein sequence ID" value="KAL3504084.1"/>
    <property type="molecule type" value="Genomic_DNA"/>
</dbReference>
<dbReference type="Proteomes" id="UP001630127">
    <property type="component" value="Unassembled WGS sequence"/>
</dbReference>